<dbReference type="EMBL" id="CAACXN010000014">
    <property type="protein sequence ID" value="VEW11679.1"/>
    <property type="molecule type" value="Genomic_DNA"/>
</dbReference>
<feature type="region of interest" description="Disordered" evidence="1">
    <location>
        <begin position="23"/>
        <end position="100"/>
    </location>
</feature>
<feature type="chain" id="PRO_5038503316" evidence="2">
    <location>
        <begin position="28"/>
        <end position="217"/>
    </location>
</feature>
<accession>A0A449D262</accession>
<name>A0A449D262_9MICO</name>
<evidence type="ECO:0000256" key="1">
    <source>
        <dbReference type="SAM" id="MobiDB-lite"/>
    </source>
</evidence>
<feature type="domain" description="PepSY" evidence="3">
    <location>
        <begin position="83"/>
        <end position="143"/>
    </location>
</feature>
<organism evidence="4 5">
    <name type="scientific">Brevibacterium casei</name>
    <dbReference type="NCBI Taxonomy" id="33889"/>
    <lineage>
        <taxon>Bacteria</taxon>
        <taxon>Bacillati</taxon>
        <taxon>Actinomycetota</taxon>
        <taxon>Actinomycetes</taxon>
        <taxon>Micrococcales</taxon>
        <taxon>Brevibacteriaceae</taxon>
        <taxon>Brevibacterium</taxon>
    </lineage>
</organism>
<dbReference type="Proteomes" id="UP000386281">
    <property type="component" value="Unassembled WGS sequence"/>
</dbReference>
<protein>
    <submittedName>
        <fullName evidence="4">Peptidase propeptide and YPEB domain</fullName>
    </submittedName>
</protein>
<sequence>MNTVSPVPFTAAVALTLSLTLAGCSNSGDETEQAPTSGDPVPTQSEDSGSAGSSPDDTTAQSAPTGASDLPEDADLSSASPQVPPDEAIAAAQKEAGNGTVHAIELDYDRRDGAWQYEVKILKDRTDFDIDVDAQSGKIAKTEQDTTDDSEQAIDLTDPLPFDEALNLASEQGKGRLTSWKLESDDDRIEYQFDYDDAGTESEVTVDVETKKVTVDG</sequence>
<gene>
    <name evidence="4" type="ORF">NCTC12391_00846</name>
</gene>
<feature type="signal peptide" evidence="2">
    <location>
        <begin position="1"/>
        <end position="27"/>
    </location>
</feature>
<dbReference type="Pfam" id="PF03413">
    <property type="entry name" value="PepSY"/>
    <property type="match status" value="2"/>
</dbReference>
<reference evidence="4 5" key="1">
    <citation type="submission" date="2019-02" db="EMBL/GenBank/DDBJ databases">
        <authorList>
            <consortium name="Pathogen Informatics"/>
        </authorList>
    </citation>
    <scope>NUCLEOTIDE SEQUENCE [LARGE SCALE GENOMIC DNA]</scope>
    <source>
        <strain evidence="4 5">3012STDY7078520</strain>
    </source>
</reference>
<evidence type="ECO:0000313" key="4">
    <source>
        <dbReference type="EMBL" id="VEW11679.1"/>
    </source>
</evidence>
<evidence type="ECO:0000259" key="3">
    <source>
        <dbReference type="Pfam" id="PF03413"/>
    </source>
</evidence>
<proteinExistence type="predicted"/>
<feature type="compositionally biased region" description="Polar residues" evidence="1">
    <location>
        <begin position="23"/>
        <end position="65"/>
    </location>
</feature>
<feature type="domain" description="PepSY" evidence="3">
    <location>
        <begin position="159"/>
        <end position="213"/>
    </location>
</feature>
<dbReference type="InterPro" id="IPR025711">
    <property type="entry name" value="PepSY"/>
</dbReference>
<dbReference type="RefSeq" id="WP_190246679.1">
    <property type="nucleotide sequence ID" value="NZ_CAACXN010000014.1"/>
</dbReference>
<dbReference type="Gene3D" id="3.10.450.40">
    <property type="match status" value="2"/>
</dbReference>
<evidence type="ECO:0000256" key="2">
    <source>
        <dbReference type="SAM" id="SignalP"/>
    </source>
</evidence>
<dbReference type="AlphaFoldDB" id="A0A449D262"/>
<keyword evidence="2" id="KW-0732">Signal</keyword>
<evidence type="ECO:0000313" key="5">
    <source>
        <dbReference type="Proteomes" id="UP000386281"/>
    </source>
</evidence>